<feature type="compositionally biased region" description="Polar residues" evidence="1">
    <location>
        <begin position="148"/>
        <end position="167"/>
    </location>
</feature>
<protein>
    <recommendedName>
        <fullName evidence="2">ASX DEUBAD domain-containing protein</fullName>
    </recommendedName>
</protein>
<evidence type="ECO:0000259" key="2">
    <source>
        <dbReference type="Pfam" id="PF13919"/>
    </source>
</evidence>
<feature type="region of interest" description="Disordered" evidence="1">
    <location>
        <begin position="1"/>
        <end position="27"/>
    </location>
</feature>
<accession>A0A2C5XZ55</accession>
<dbReference type="Proteomes" id="UP000226192">
    <property type="component" value="Unassembled WGS sequence"/>
</dbReference>
<evidence type="ECO:0000256" key="1">
    <source>
        <dbReference type="SAM" id="MobiDB-lite"/>
    </source>
</evidence>
<comment type="caution">
    <text evidence="3">The sequence shown here is derived from an EMBL/GenBank/DDBJ whole genome shotgun (WGS) entry which is preliminary data.</text>
</comment>
<dbReference type="OrthoDB" id="2289918at2759"/>
<feature type="domain" description="ASX DEUBAD" evidence="2">
    <location>
        <begin position="11"/>
        <end position="138"/>
    </location>
</feature>
<name>A0A2C5XZ55_9HYPO</name>
<reference evidence="3 4" key="1">
    <citation type="submission" date="2017-06" db="EMBL/GenBank/DDBJ databases">
        <title>Ant-infecting Ophiocordyceps genomes reveal a high diversity of potential behavioral manipulation genes and a possible major role for enterotoxins.</title>
        <authorList>
            <person name="De Bekker C."/>
            <person name="Evans H.C."/>
            <person name="Brachmann A."/>
            <person name="Hughes D.P."/>
        </authorList>
    </citation>
    <scope>NUCLEOTIDE SEQUENCE [LARGE SCALE GENOMIC DNA]</scope>
    <source>
        <strain evidence="3 4">Map64</strain>
    </source>
</reference>
<gene>
    <name evidence="3" type="ORF">CDD81_8019</name>
</gene>
<feature type="compositionally biased region" description="Basic residues" evidence="1">
    <location>
        <begin position="8"/>
        <end position="21"/>
    </location>
</feature>
<dbReference type="InterPro" id="IPR028020">
    <property type="entry name" value="ASX_DEUBAD_dom"/>
</dbReference>
<dbReference type="EMBL" id="NJET01000094">
    <property type="protein sequence ID" value="PHH61727.1"/>
    <property type="molecule type" value="Genomic_DNA"/>
</dbReference>
<dbReference type="STRING" id="1399860.A0A2C5XZ55"/>
<keyword evidence="4" id="KW-1185">Reference proteome</keyword>
<evidence type="ECO:0000313" key="4">
    <source>
        <dbReference type="Proteomes" id="UP000226192"/>
    </source>
</evidence>
<dbReference type="AlphaFoldDB" id="A0A2C5XZ55"/>
<proteinExistence type="predicted"/>
<dbReference type="Pfam" id="PF13919">
    <property type="entry name" value="ASXH"/>
    <property type="match status" value="1"/>
</dbReference>
<feature type="region of interest" description="Disordered" evidence="1">
    <location>
        <begin position="148"/>
        <end position="202"/>
    </location>
</feature>
<sequence>MPANNKNKVSKKRGQRPKQSLKRLLTSPKSPLASADLRTILCNELAWKCLDRSDREQILSLLPDQRHILDADTPDARPNLATLQSDDSFRDDCAAYVENLAAGRHDDGWLADAWAAHRRRKAGLFDAHLHERFLRDWAVELSDEELSKVSQMSASESAKTSEQSVREPSSAEISREEPTETLQVSTGEATEPCSQEKTVSSA</sequence>
<evidence type="ECO:0000313" key="3">
    <source>
        <dbReference type="EMBL" id="PHH61727.1"/>
    </source>
</evidence>
<organism evidence="3 4">
    <name type="scientific">Ophiocordyceps australis</name>
    <dbReference type="NCBI Taxonomy" id="1399860"/>
    <lineage>
        <taxon>Eukaryota</taxon>
        <taxon>Fungi</taxon>
        <taxon>Dikarya</taxon>
        <taxon>Ascomycota</taxon>
        <taxon>Pezizomycotina</taxon>
        <taxon>Sordariomycetes</taxon>
        <taxon>Hypocreomycetidae</taxon>
        <taxon>Hypocreales</taxon>
        <taxon>Ophiocordycipitaceae</taxon>
        <taxon>Ophiocordyceps</taxon>
    </lineage>
</organism>
<feature type="compositionally biased region" description="Polar residues" evidence="1">
    <location>
        <begin position="180"/>
        <end position="202"/>
    </location>
</feature>